<keyword evidence="7" id="KW-0798">TonB box</keyword>
<keyword evidence="9 14" id="KW-0675">Receptor</keyword>
<feature type="domain" description="TonB-dependent receptor-like beta-barrel" evidence="13">
    <location>
        <begin position="113"/>
        <end position="505"/>
    </location>
</feature>
<dbReference type="PANTHER" id="PTHR30069">
    <property type="entry name" value="TONB-DEPENDENT OUTER MEMBRANE RECEPTOR"/>
    <property type="match status" value="1"/>
</dbReference>
<evidence type="ECO:0000259" key="13">
    <source>
        <dbReference type="Pfam" id="PF00593"/>
    </source>
</evidence>
<dbReference type="InterPro" id="IPR036942">
    <property type="entry name" value="Beta-barrel_TonB_sf"/>
</dbReference>
<feature type="region of interest" description="Disordered" evidence="12">
    <location>
        <begin position="125"/>
        <end position="145"/>
    </location>
</feature>
<dbReference type="SUPFAM" id="SSF56935">
    <property type="entry name" value="Porins"/>
    <property type="match status" value="1"/>
</dbReference>
<dbReference type="STRING" id="1123034.GCA_000685805_01224"/>
<evidence type="ECO:0000256" key="1">
    <source>
        <dbReference type="ARBA" id="ARBA00004571"/>
    </source>
</evidence>
<evidence type="ECO:0000256" key="12">
    <source>
        <dbReference type="SAM" id="MobiDB-lite"/>
    </source>
</evidence>
<keyword evidence="4 11" id="KW-1134">Transmembrane beta strand</keyword>
<evidence type="ECO:0000256" key="2">
    <source>
        <dbReference type="ARBA" id="ARBA00008143"/>
    </source>
</evidence>
<organism evidence="14 15">
    <name type="scientific">Psychrobacter phenylpyruvicus</name>
    <dbReference type="NCBI Taxonomy" id="29432"/>
    <lineage>
        <taxon>Bacteria</taxon>
        <taxon>Pseudomonadati</taxon>
        <taxon>Pseudomonadota</taxon>
        <taxon>Gammaproteobacteria</taxon>
        <taxon>Moraxellales</taxon>
        <taxon>Moraxellaceae</taxon>
        <taxon>Psychrobacter</taxon>
    </lineage>
</organism>
<evidence type="ECO:0000256" key="11">
    <source>
        <dbReference type="PROSITE-ProRule" id="PRU01360"/>
    </source>
</evidence>
<dbReference type="CDD" id="cd01347">
    <property type="entry name" value="ligand_gated_channel"/>
    <property type="match status" value="1"/>
</dbReference>
<evidence type="ECO:0000256" key="3">
    <source>
        <dbReference type="ARBA" id="ARBA00022448"/>
    </source>
</evidence>
<evidence type="ECO:0000256" key="7">
    <source>
        <dbReference type="ARBA" id="ARBA00023077"/>
    </source>
</evidence>
<comment type="subcellular location">
    <subcellularLocation>
        <location evidence="1 11">Cell outer membrane</location>
        <topology evidence="1 11">Multi-pass membrane protein</topology>
    </subcellularLocation>
</comment>
<dbReference type="GO" id="GO:0015344">
    <property type="term" value="F:siderophore uptake transmembrane transporter activity"/>
    <property type="evidence" value="ECO:0007669"/>
    <property type="project" value="TreeGrafter"/>
</dbReference>
<sequence>MGGVINIITKPISDTHASITAELGTNGSQNPSGKSFDNNYSFFEAGIEGALSADKRLKARLSGAYREDKGLSVDHEAWPRLKDASEQKQVQARISFVPDINDANETNPNSKYWLEAGYYDEQDSSRFNHVERDGSVKQQQRDEDIKRKRLSAGGESKIFVGDSTQGYKLSGSVLHENYDSHSHTAADGQPNGVRDFDSKTDIAQFQVDLPLINSGEYQWHALQVGMKYQKDKLDQRIDGVSEFVTDKVDRDVVEAYVQDDWVLSENSELVAGVRYQDDSDFGSHFAPKLALKHEYYDQDNRKHVFRASVGKGYRVPNLKERYHLFNHNRYGYRVIGNPDLQPEESTSYQLSYQTELTDAVALSLNGFYNDVKNLIQTDRKNPVMDGVIPVYSYDNVDKAQTYGGDIGVNWQFNDTTQLNLGYGYLHTKNKTTDTELTFSPEHKITANLQYQATDKLQLVQQLRYESKQLVKTDANSYSPSWWGLDTRFNYAANPNLDLYLAINNLLDDQRSASDANDQRPIDNRQWLVGASYHW</sequence>
<gene>
    <name evidence="14" type="primary">cirA_2</name>
    <name evidence="14" type="ORF">NCTC10526_00861</name>
</gene>
<keyword evidence="6" id="KW-0732">Signal</keyword>
<evidence type="ECO:0000256" key="4">
    <source>
        <dbReference type="ARBA" id="ARBA00022452"/>
    </source>
</evidence>
<dbReference type="PROSITE" id="PS52016">
    <property type="entry name" value="TONB_DEPENDENT_REC_3"/>
    <property type="match status" value="1"/>
</dbReference>
<dbReference type="Gene3D" id="2.40.170.20">
    <property type="entry name" value="TonB-dependent receptor, beta-barrel domain"/>
    <property type="match status" value="1"/>
</dbReference>
<evidence type="ECO:0000256" key="6">
    <source>
        <dbReference type="ARBA" id="ARBA00022729"/>
    </source>
</evidence>
<comment type="similarity">
    <text evidence="2">Belongs to the TonB-dependent receptor family. Hemoglobin/haptoglobin binding protein subfamily.</text>
</comment>
<dbReference type="PANTHER" id="PTHR30069:SF29">
    <property type="entry name" value="HEMOGLOBIN AND HEMOGLOBIN-HAPTOGLOBIN-BINDING PROTEIN 1-RELATED"/>
    <property type="match status" value="1"/>
</dbReference>
<keyword evidence="3 11" id="KW-0813">Transport</keyword>
<dbReference type="InterPro" id="IPR039426">
    <property type="entry name" value="TonB-dep_rcpt-like"/>
</dbReference>
<reference evidence="14 15" key="1">
    <citation type="submission" date="2018-06" db="EMBL/GenBank/DDBJ databases">
        <authorList>
            <consortium name="Pathogen Informatics"/>
            <person name="Doyle S."/>
        </authorList>
    </citation>
    <scope>NUCLEOTIDE SEQUENCE [LARGE SCALE GENOMIC DNA]</scope>
    <source>
        <strain evidence="14 15">NCTC10526</strain>
    </source>
</reference>
<dbReference type="Pfam" id="PF00593">
    <property type="entry name" value="TonB_dep_Rec_b-barrel"/>
    <property type="match status" value="1"/>
</dbReference>
<dbReference type="InterPro" id="IPR000531">
    <property type="entry name" value="Beta-barrel_TonB"/>
</dbReference>
<dbReference type="AlphaFoldDB" id="A0A379LIV2"/>
<protein>
    <submittedName>
        <fullName evidence="14">Colicin I receptor</fullName>
    </submittedName>
</protein>
<evidence type="ECO:0000256" key="10">
    <source>
        <dbReference type="ARBA" id="ARBA00023237"/>
    </source>
</evidence>
<keyword evidence="8 11" id="KW-0472">Membrane</keyword>
<name>A0A379LIV2_9GAMM</name>
<accession>A0A379LIV2</accession>
<dbReference type="GO" id="GO:0044718">
    <property type="term" value="P:siderophore transmembrane transport"/>
    <property type="evidence" value="ECO:0007669"/>
    <property type="project" value="TreeGrafter"/>
</dbReference>
<keyword evidence="10 11" id="KW-0998">Cell outer membrane</keyword>
<proteinExistence type="inferred from homology"/>
<evidence type="ECO:0000256" key="5">
    <source>
        <dbReference type="ARBA" id="ARBA00022692"/>
    </source>
</evidence>
<evidence type="ECO:0000313" key="15">
    <source>
        <dbReference type="Proteomes" id="UP000254123"/>
    </source>
</evidence>
<evidence type="ECO:0000313" key="14">
    <source>
        <dbReference type="EMBL" id="SUD90530.1"/>
    </source>
</evidence>
<evidence type="ECO:0000256" key="9">
    <source>
        <dbReference type="ARBA" id="ARBA00023170"/>
    </source>
</evidence>
<keyword evidence="5 11" id="KW-0812">Transmembrane</keyword>
<evidence type="ECO:0000256" key="8">
    <source>
        <dbReference type="ARBA" id="ARBA00023136"/>
    </source>
</evidence>
<dbReference type="GO" id="GO:0009279">
    <property type="term" value="C:cell outer membrane"/>
    <property type="evidence" value="ECO:0007669"/>
    <property type="project" value="UniProtKB-SubCell"/>
</dbReference>
<keyword evidence="15" id="KW-1185">Reference proteome</keyword>
<dbReference type="Proteomes" id="UP000254123">
    <property type="component" value="Unassembled WGS sequence"/>
</dbReference>
<dbReference type="EMBL" id="UGVC01000001">
    <property type="protein sequence ID" value="SUD90530.1"/>
    <property type="molecule type" value="Genomic_DNA"/>
</dbReference>
<dbReference type="RefSeq" id="WP_051584404.1">
    <property type="nucleotide sequence ID" value="NZ_CAJHAQ010000001.1"/>
</dbReference>